<dbReference type="AlphaFoldDB" id="A0A0A9AFL1"/>
<sequence length="19" mass="2322">MYRAHMSVFGLSRRRGLFH</sequence>
<reference evidence="1" key="1">
    <citation type="submission" date="2014-09" db="EMBL/GenBank/DDBJ databases">
        <authorList>
            <person name="Magalhaes I.L.F."/>
            <person name="Oliveira U."/>
            <person name="Santos F.R."/>
            <person name="Vidigal T.H.D.A."/>
            <person name="Brescovit A.D."/>
            <person name="Santos A.J."/>
        </authorList>
    </citation>
    <scope>NUCLEOTIDE SEQUENCE</scope>
    <source>
        <tissue evidence="1">Shoot tissue taken approximately 20 cm above the soil surface</tissue>
    </source>
</reference>
<proteinExistence type="predicted"/>
<protein>
    <submittedName>
        <fullName evidence="1">Uncharacterized protein</fullName>
    </submittedName>
</protein>
<evidence type="ECO:0000313" key="1">
    <source>
        <dbReference type="EMBL" id="JAD47710.1"/>
    </source>
</evidence>
<name>A0A0A9AFL1_ARUDO</name>
<reference evidence="1" key="2">
    <citation type="journal article" date="2015" name="Data Brief">
        <title>Shoot transcriptome of the giant reed, Arundo donax.</title>
        <authorList>
            <person name="Barrero R.A."/>
            <person name="Guerrero F.D."/>
            <person name="Moolhuijzen P."/>
            <person name="Goolsby J.A."/>
            <person name="Tidwell J."/>
            <person name="Bellgard S.E."/>
            <person name="Bellgard M.I."/>
        </authorList>
    </citation>
    <scope>NUCLEOTIDE SEQUENCE</scope>
    <source>
        <tissue evidence="1">Shoot tissue taken approximately 20 cm above the soil surface</tissue>
    </source>
</reference>
<accession>A0A0A9AFL1</accession>
<dbReference type="EMBL" id="GBRH01250185">
    <property type="protein sequence ID" value="JAD47710.1"/>
    <property type="molecule type" value="Transcribed_RNA"/>
</dbReference>
<organism evidence="1">
    <name type="scientific">Arundo donax</name>
    <name type="common">Giant reed</name>
    <name type="synonym">Donax arundinaceus</name>
    <dbReference type="NCBI Taxonomy" id="35708"/>
    <lineage>
        <taxon>Eukaryota</taxon>
        <taxon>Viridiplantae</taxon>
        <taxon>Streptophyta</taxon>
        <taxon>Embryophyta</taxon>
        <taxon>Tracheophyta</taxon>
        <taxon>Spermatophyta</taxon>
        <taxon>Magnoliopsida</taxon>
        <taxon>Liliopsida</taxon>
        <taxon>Poales</taxon>
        <taxon>Poaceae</taxon>
        <taxon>PACMAD clade</taxon>
        <taxon>Arundinoideae</taxon>
        <taxon>Arundineae</taxon>
        <taxon>Arundo</taxon>
    </lineage>
</organism>